<keyword evidence="1" id="KW-0560">Oxidoreductase</keyword>
<dbReference type="GO" id="GO:0042602">
    <property type="term" value="F:riboflavin reductase (NADPH) activity"/>
    <property type="evidence" value="ECO:0007669"/>
    <property type="project" value="TreeGrafter"/>
</dbReference>
<dbReference type="SUPFAM" id="SSF50475">
    <property type="entry name" value="FMN-binding split barrel"/>
    <property type="match status" value="1"/>
</dbReference>
<protein>
    <submittedName>
        <fullName evidence="3">Flavin reductase</fullName>
    </submittedName>
</protein>
<dbReference type="SMART" id="SM00903">
    <property type="entry name" value="Flavin_Reduct"/>
    <property type="match status" value="1"/>
</dbReference>
<dbReference type="PANTHER" id="PTHR30466">
    <property type="entry name" value="FLAVIN REDUCTASE"/>
    <property type="match status" value="1"/>
</dbReference>
<sequence length="180" mass="19057">MADRNTPMTDTVPTGPDRLVDTARFRAAYRQVPAPVAILLVPGGPAGVTGLTCTSATSLSGRPPMAMVAVDHKTHLAPLAEDTGQFSINYLAADRATWAQAFATRSRHLDDLAAAVVAGHTRVPTLATGTTAVLECRTTAVHHGGDHWILCGEVLHARAQTDAKPLLYLGGRYGTFHHDT</sequence>
<dbReference type="AlphaFoldDB" id="A0A372G0W6"/>
<dbReference type="InterPro" id="IPR012349">
    <property type="entry name" value="Split_barrel_FMN-bd"/>
</dbReference>
<evidence type="ECO:0000259" key="2">
    <source>
        <dbReference type="SMART" id="SM00903"/>
    </source>
</evidence>
<dbReference type="EMBL" id="QVFU01000007">
    <property type="protein sequence ID" value="RFS46682.1"/>
    <property type="molecule type" value="Genomic_DNA"/>
</dbReference>
<dbReference type="PANTHER" id="PTHR30466:SF1">
    <property type="entry name" value="FMN REDUCTASE (NADH) RUTF"/>
    <property type="match status" value="1"/>
</dbReference>
<evidence type="ECO:0000313" key="3">
    <source>
        <dbReference type="EMBL" id="RFS46682.1"/>
    </source>
</evidence>
<dbReference type="InterPro" id="IPR050268">
    <property type="entry name" value="NADH-dep_flavin_reductase"/>
</dbReference>
<dbReference type="Gene3D" id="2.30.110.10">
    <property type="entry name" value="Electron Transport, Fmn-binding Protein, Chain A"/>
    <property type="match status" value="1"/>
</dbReference>
<feature type="domain" description="Flavin reductase like" evidence="2">
    <location>
        <begin position="29"/>
        <end position="175"/>
    </location>
</feature>
<reference evidence="3 4" key="1">
    <citation type="submission" date="2018-08" db="EMBL/GenBank/DDBJ databases">
        <title>Verrucosispora craniellae sp. nov., isolated from a marine sponge in the South China Sea.</title>
        <authorList>
            <person name="Li L."/>
            <person name="Lin H.W."/>
        </authorList>
    </citation>
    <scope>NUCLEOTIDE SEQUENCE [LARGE SCALE GENOMIC DNA]</scope>
    <source>
        <strain evidence="3 4">LHW63014</strain>
    </source>
</reference>
<dbReference type="Pfam" id="PF01613">
    <property type="entry name" value="Flavin_Reduct"/>
    <property type="match status" value="1"/>
</dbReference>
<keyword evidence="4" id="KW-1185">Reference proteome</keyword>
<organism evidence="3 4">
    <name type="scientific">Micromonospora craniellae</name>
    <dbReference type="NCBI Taxonomy" id="2294034"/>
    <lineage>
        <taxon>Bacteria</taxon>
        <taxon>Bacillati</taxon>
        <taxon>Actinomycetota</taxon>
        <taxon>Actinomycetes</taxon>
        <taxon>Micromonosporales</taxon>
        <taxon>Micromonosporaceae</taxon>
        <taxon>Micromonospora</taxon>
    </lineage>
</organism>
<gene>
    <name evidence="3" type="ORF">D0Q02_09590</name>
</gene>
<dbReference type="GO" id="GO:0010181">
    <property type="term" value="F:FMN binding"/>
    <property type="evidence" value="ECO:0007669"/>
    <property type="project" value="InterPro"/>
</dbReference>
<comment type="caution">
    <text evidence="3">The sequence shown here is derived from an EMBL/GenBank/DDBJ whole genome shotgun (WGS) entry which is preliminary data.</text>
</comment>
<dbReference type="Proteomes" id="UP000262621">
    <property type="component" value="Unassembled WGS sequence"/>
</dbReference>
<name>A0A372G0W6_9ACTN</name>
<dbReference type="InterPro" id="IPR002563">
    <property type="entry name" value="Flavin_Rdtase-like_dom"/>
</dbReference>
<evidence type="ECO:0000313" key="4">
    <source>
        <dbReference type="Proteomes" id="UP000262621"/>
    </source>
</evidence>
<proteinExistence type="predicted"/>
<evidence type="ECO:0000256" key="1">
    <source>
        <dbReference type="ARBA" id="ARBA00023002"/>
    </source>
</evidence>
<accession>A0A372G0W6</accession>